<organism evidence="2 3">
    <name type="scientific">Lachnellula cervina</name>
    <dbReference type="NCBI Taxonomy" id="1316786"/>
    <lineage>
        <taxon>Eukaryota</taxon>
        <taxon>Fungi</taxon>
        <taxon>Dikarya</taxon>
        <taxon>Ascomycota</taxon>
        <taxon>Pezizomycotina</taxon>
        <taxon>Leotiomycetes</taxon>
        <taxon>Helotiales</taxon>
        <taxon>Lachnaceae</taxon>
        <taxon>Lachnellula</taxon>
    </lineage>
</organism>
<reference evidence="2 3" key="1">
    <citation type="submission" date="2018-05" db="EMBL/GenBank/DDBJ databases">
        <title>Whole genome sequencing for identification of molecular markers to develop diagnostic detection tools for the regulated plant pathogen Lachnellula willkommii.</title>
        <authorList>
            <person name="Giroux E."/>
            <person name="Bilodeau G."/>
        </authorList>
    </citation>
    <scope>NUCLEOTIDE SEQUENCE [LARGE SCALE GENOMIC DNA]</scope>
    <source>
        <strain evidence="2 3">CBS 625.97</strain>
    </source>
</reference>
<dbReference type="OrthoDB" id="2562743at2759"/>
<dbReference type="PANTHER" id="PTHR21974:SF2">
    <property type="entry name" value="RE15880P"/>
    <property type="match status" value="1"/>
</dbReference>
<dbReference type="Proteomes" id="UP000481288">
    <property type="component" value="Unassembled WGS sequence"/>
</dbReference>
<sequence>MSTIHDRILAAVGDNTRLHKTLSETDYGPPALQQNSLYINKLMKDIPEAKIKLLRASWKVNVGLQNHKKYKDSHVRRLAYNIGGKKEKFEAEASKGEREWHDAVQEKENIKEALEQLNRALADATKHDADFSVIASTYNAAQQELDDLYASLFNGPTPEMPGEDEKEQAVHEASETVSAMQAHLDTETQARALLLEAKKALDVATSYIKEALNVAYYRGAISGMLRGNALSNAEESVAQVVMLINRAWEVQPAVKSLGDLHVPGTGTVDVMFNNSYVAMDVRDRIRDCEPLFVLAGQRMMQELRAANERTAAAAAAVTEAQGQLNKRKSELQRIRAEAFEKVARGEPLISELPESGIPCRQDPVQ</sequence>
<gene>
    <name evidence="2" type="ORF">LCER1_G001218</name>
</gene>
<name>A0A7D8Z4I3_9HELO</name>
<accession>A0A7D8Z4I3</accession>
<keyword evidence="1" id="KW-0175">Coiled coil</keyword>
<comment type="caution">
    <text evidence="2">The sequence shown here is derived from an EMBL/GenBank/DDBJ whole genome shotgun (WGS) entry which is preliminary data.</text>
</comment>
<feature type="coiled-coil region" evidence="1">
    <location>
        <begin position="100"/>
        <end position="130"/>
    </location>
</feature>
<proteinExistence type="predicted"/>
<protein>
    <submittedName>
        <fullName evidence="2">Uncharacterized protein</fullName>
    </submittedName>
</protein>
<dbReference type="PANTHER" id="PTHR21974">
    <property type="entry name" value="RE15880P"/>
    <property type="match status" value="1"/>
</dbReference>
<dbReference type="AlphaFoldDB" id="A0A7D8Z4I3"/>
<evidence type="ECO:0000313" key="3">
    <source>
        <dbReference type="Proteomes" id="UP000481288"/>
    </source>
</evidence>
<evidence type="ECO:0000256" key="1">
    <source>
        <dbReference type="SAM" id="Coils"/>
    </source>
</evidence>
<dbReference type="EMBL" id="QGMG01000018">
    <property type="protein sequence ID" value="TVY58965.1"/>
    <property type="molecule type" value="Genomic_DNA"/>
</dbReference>
<evidence type="ECO:0000313" key="2">
    <source>
        <dbReference type="EMBL" id="TVY58965.1"/>
    </source>
</evidence>
<keyword evidence="3" id="KW-1185">Reference proteome</keyword>